<dbReference type="Gene3D" id="3.40.630.30">
    <property type="match status" value="1"/>
</dbReference>
<dbReference type="EMBL" id="CP108313">
    <property type="protein sequence ID" value="WTW69345.1"/>
    <property type="molecule type" value="Genomic_DNA"/>
</dbReference>
<accession>A0AAU2VPQ1</accession>
<dbReference type="SUPFAM" id="SSF55729">
    <property type="entry name" value="Acyl-CoA N-acyltransferases (Nat)"/>
    <property type="match status" value="1"/>
</dbReference>
<evidence type="ECO:0000259" key="1">
    <source>
        <dbReference type="PROSITE" id="PS51186"/>
    </source>
</evidence>
<dbReference type="GO" id="GO:0016747">
    <property type="term" value="F:acyltransferase activity, transferring groups other than amino-acyl groups"/>
    <property type="evidence" value="ECO:0007669"/>
    <property type="project" value="InterPro"/>
</dbReference>
<dbReference type="InterPro" id="IPR000182">
    <property type="entry name" value="GNAT_dom"/>
</dbReference>
<feature type="domain" description="N-acetyltransferase" evidence="1">
    <location>
        <begin position="117"/>
        <end position="257"/>
    </location>
</feature>
<name>A0AAU2VPQ1_9ACTN</name>
<dbReference type="InterPro" id="IPR016181">
    <property type="entry name" value="Acyl_CoA_acyltransferase"/>
</dbReference>
<evidence type="ECO:0000313" key="2">
    <source>
        <dbReference type="EMBL" id="WTW69345.1"/>
    </source>
</evidence>
<dbReference type="CDD" id="cd04301">
    <property type="entry name" value="NAT_SF"/>
    <property type="match status" value="1"/>
</dbReference>
<reference evidence="2" key="1">
    <citation type="submission" date="2022-10" db="EMBL/GenBank/DDBJ databases">
        <title>The complete genomes of actinobacterial strains from the NBC collection.</title>
        <authorList>
            <person name="Joergensen T.S."/>
            <person name="Alvarez Arevalo M."/>
            <person name="Sterndorff E.B."/>
            <person name="Faurdal D."/>
            <person name="Vuksanovic O."/>
            <person name="Mourched A.-S."/>
            <person name="Charusanti P."/>
            <person name="Shaw S."/>
            <person name="Blin K."/>
            <person name="Weber T."/>
        </authorList>
    </citation>
    <scope>NUCLEOTIDE SEQUENCE</scope>
    <source>
        <strain evidence="2">NBC_00008</strain>
    </source>
</reference>
<gene>
    <name evidence="2" type="ORF">OG398_14230</name>
</gene>
<proteinExistence type="predicted"/>
<dbReference type="AlphaFoldDB" id="A0AAU2VPQ1"/>
<protein>
    <submittedName>
        <fullName evidence="2">GNAT family N-acetyltransferase</fullName>
    </submittedName>
</protein>
<dbReference type="Pfam" id="PF00583">
    <property type="entry name" value="Acetyltransf_1"/>
    <property type="match status" value="1"/>
</dbReference>
<sequence length="257" mass="26972">MPMDSDVQTHARTLALRSPDHYRVGPFTVRHNVNWSLKYANYAIPDQGAEPTPGELAALIAAFRERDRMPRLEYLPGWAPAVEPALLAAGFTVENRAPILACAPGGLLPPKPVDGLVTAEPVTAAEFDAAALVQHLGYGGTGEPEGGEAEWLRDAAANGGVAALATLDGTPAGAGGCSVPVDGLSELAGLAVSADFRRRGIGAALSTHLTATAFERGCRVVWLEPGDADVERIYASIGYRRIGEKLNISLDPEREAG</sequence>
<dbReference type="PROSITE" id="PS51186">
    <property type="entry name" value="GNAT"/>
    <property type="match status" value="1"/>
</dbReference>
<organism evidence="2">
    <name type="scientific">Streptomyces sp. NBC_00008</name>
    <dbReference type="NCBI Taxonomy" id="2903610"/>
    <lineage>
        <taxon>Bacteria</taxon>
        <taxon>Bacillati</taxon>
        <taxon>Actinomycetota</taxon>
        <taxon>Actinomycetes</taxon>
        <taxon>Kitasatosporales</taxon>
        <taxon>Streptomycetaceae</taxon>
        <taxon>Streptomyces</taxon>
    </lineage>
</organism>